<keyword evidence="2 5" id="KW-0812">Transmembrane</keyword>
<dbReference type="InterPro" id="IPR020846">
    <property type="entry name" value="MFS_dom"/>
</dbReference>
<accession>A0A9N9L4D5</accession>
<dbReference type="PROSITE" id="PS50850">
    <property type="entry name" value="MFS"/>
    <property type="match status" value="1"/>
</dbReference>
<feature type="non-terminal residue" evidence="7">
    <location>
        <position position="1"/>
    </location>
</feature>
<evidence type="ECO:0000313" key="8">
    <source>
        <dbReference type="Proteomes" id="UP000696280"/>
    </source>
</evidence>
<evidence type="ECO:0000256" key="2">
    <source>
        <dbReference type="ARBA" id="ARBA00022692"/>
    </source>
</evidence>
<feature type="transmembrane region" description="Helical" evidence="5">
    <location>
        <begin position="257"/>
        <end position="276"/>
    </location>
</feature>
<feature type="transmembrane region" description="Helical" evidence="5">
    <location>
        <begin position="38"/>
        <end position="61"/>
    </location>
</feature>
<keyword evidence="3 5" id="KW-1133">Transmembrane helix</keyword>
<evidence type="ECO:0000256" key="1">
    <source>
        <dbReference type="ARBA" id="ARBA00004141"/>
    </source>
</evidence>
<reference evidence="7" key="1">
    <citation type="submission" date="2021-07" db="EMBL/GenBank/DDBJ databases">
        <authorList>
            <person name="Durling M."/>
        </authorList>
    </citation>
    <scope>NUCLEOTIDE SEQUENCE</scope>
</reference>
<dbReference type="GO" id="GO:0022857">
    <property type="term" value="F:transmembrane transporter activity"/>
    <property type="evidence" value="ECO:0007669"/>
    <property type="project" value="InterPro"/>
</dbReference>
<feature type="transmembrane region" description="Helical" evidence="5">
    <location>
        <begin position="354"/>
        <end position="373"/>
    </location>
</feature>
<feature type="transmembrane region" description="Helical" evidence="5">
    <location>
        <begin position="159"/>
        <end position="178"/>
    </location>
</feature>
<feature type="transmembrane region" description="Helical" evidence="5">
    <location>
        <begin position="126"/>
        <end position="147"/>
    </location>
</feature>
<proteinExistence type="predicted"/>
<keyword evidence="8" id="KW-1185">Reference proteome</keyword>
<dbReference type="EMBL" id="CAJVRL010000082">
    <property type="protein sequence ID" value="CAG8958366.1"/>
    <property type="molecule type" value="Genomic_DNA"/>
</dbReference>
<organism evidence="7 8">
    <name type="scientific">Hymenoscyphus fraxineus</name>
    <dbReference type="NCBI Taxonomy" id="746836"/>
    <lineage>
        <taxon>Eukaryota</taxon>
        <taxon>Fungi</taxon>
        <taxon>Dikarya</taxon>
        <taxon>Ascomycota</taxon>
        <taxon>Pezizomycotina</taxon>
        <taxon>Leotiomycetes</taxon>
        <taxon>Helotiales</taxon>
        <taxon>Helotiaceae</taxon>
        <taxon>Hymenoscyphus</taxon>
    </lineage>
</organism>
<evidence type="ECO:0000256" key="5">
    <source>
        <dbReference type="SAM" id="Phobius"/>
    </source>
</evidence>
<feature type="non-terminal residue" evidence="7">
    <location>
        <position position="517"/>
    </location>
</feature>
<name>A0A9N9L4D5_9HELO</name>
<dbReference type="OrthoDB" id="440553at2759"/>
<evidence type="ECO:0000259" key="6">
    <source>
        <dbReference type="PROSITE" id="PS50850"/>
    </source>
</evidence>
<feature type="transmembrane region" description="Helical" evidence="5">
    <location>
        <begin position="101"/>
        <end position="120"/>
    </location>
</feature>
<feature type="transmembrane region" description="Helical" evidence="5">
    <location>
        <begin position="73"/>
        <end position="89"/>
    </location>
</feature>
<evidence type="ECO:0000256" key="4">
    <source>
        <dbReference type="ARBA" id="ARBA00023136"/>
    </source>
</evidence>
<feature type="transmembrane region" description="Helical" evidence="5">
    <location>
        <begin position="190"/>
        <end position="208"/>
    </location>
</feature>
<feature type="transmembrane region" description="Helical" evidence="5">
    <location>
        <begin position="426"/>
        <end position="445"/>
    </location>
</feature>
<comment type="subcellular location">
    <subcellularLocation>
        <location evidence="1">Membrane</location>
        <topology evidence="1">Multi-pass membrane protein</topology>
    </subcellularLocation>
</comment>
<sequence length="517" mass="56786">VDNAVETTLYLKGPRLHLITATYVCPTSNIRNLFLNPFSFCTTLFLTNFEIPIVTTSLIAITTDLKSFDQSSWILSSYMLGYVSMVILWSKLSDILGRKVIALIVLTIFTAFSGACGASQTMNQLIIFRALQGLGGGGNFALGSIIFVELVPKELYPKYTSGISVVFSLSLLLGPIVGGALKKRTPGDGVPIGCMCIAAIALCLPADFPNQGRFRALWKKGTFWKVDFIGAGVLLVATTFLVAALEEAGQDYAWDSAFVIALLTISGVMWLAFVYWERMHTLRSKKKSEPVFPWRLMTSRVWIVTIFQLPQRFQVVNHATALSAGLRLIPFTVACPFGSAISATIAGKLKVPPLYMVICASCLQIFGFALLSSLPLSIEESRAQYGYQVIAGLGVGINISTLIIMVPYSIKEKRDLSIALGSLSQFRIMGGVIGLAIVTAAYKGYVNSHLEEFLTPEERTQLLISVENIFLFDTKIQHQIRSVFAGGYNLQFRILIAFSAAQIPSSFLMWQRKQVLI</sequence>
<evidence type="ECO:0000256" key="3">
    <source>
        <dbReference type="ARBA" id="ARBA00022989"/>
    </source>
</evidence>
<feature type="transmembrane region" description="Helical" evidence="5">
    <location>
        <begin position="228"/>
        <end position="245"/>
    </location>
</feature>
<protein>
    <recommendedName>
        <fullName evidence="6">Major facilitator superfamily (MFS) profile domain-containing protein</fullName>
    </recommendedName>
</protein>
<dbReference type="PANTHER" id="PTHR23501:SF43">
    <property type="entry name" value="MULTIDRUG TRANSPORTER, PUTATIVE (AFU_ORTHOLOGUE AFUA_6G03040)-RELATED"/>
    <property type="match status" value="1"/>
</dbReference>
<dbReference type="InterPro" id="IPR036259">
    <property type="entry name" value="MFS_trans_sf"/>
</dbReference>
<gene>
    <name evidence="7" type="ORF">HYFRA_00011043</name>
</gene>
<dbReference type="PANTHER" id="PTHR23501">
    <property type="entry name" value="MAJOR FACILITATOR SUPERFAMILY"/>
    <property type="match status" value="1"/>
</dbReference>
<dbReference type="GO" id="GO:0005886">
    <property type="term" value="C:plasma membrane"/>
    <property type="evidence" value="ECO:0007669"/>
    <property type="project" value="TreeGrafter"/>
</dbReference>
<dbReference type="Pfam" id="PF07690">
    <property type="entry name" value="MFS_1"/>
    <property type="match status" value="1"/>
</dbReference>
<dbReference type="SUPFAM" id="SSF103473">
    <property type="entry name" value="MFS general substrate transporter"/>
    <property type="match status" value="1"/>
</dbReference>
<feature type="domain" description="Major facilitator superfamily (MFS) profile" evidence="6">
    <location>
        <begin position="36"/>
        <end position="514"/>
    </location>
</feature>
<dbReference type="Gene3D" id="1.20.1250.20">
    <property type="entry name" value="MFS general substrate transporter like domains"/>
    <property type="match status" value="1"/>
</dbReference>
<feature type="transmembrane region" description="Helical" evidence="5">
    <location>
        <begin position="385"/>
        <end position="406"/>
    </location>
</feature>
<evidence type="ECO:0000313" key="7">
    <source>
        <dbReference type="EMBL" id="CAG8958366.1"/>
    </source>
</evidence>
<comment type="caution">
    <text evidence="7">The sequence shown here is derived from an EMBL/GenBank/DDBJ whole genome shotgun (WGS) entry which is preliminary data.</text>
</comment>
<dbReference type="AlphaFoldDB" id="A0A9N9L4D5"/>
<dbReference type="InterPro" id="IPR011701">
    <property type="entry name" value="MFS"/>
</dbReference>
<dbReference type="Proteomes" id="UP000696280">
    <property type="component" value="Unassembled WGS sequence"/>
</dbReference>
<keyword evidence="4 5" id="KW-0472">Membrane</keyword>